<organism evidence="2 3">
    <name type="scientific">Amycolatopsis samaneae</name>
    <dbReference type="NCBI Taxonomy" id="664691"/>
    <lineage>
        <taxon>Bacteria</taxon>
        <taxon>Bacillati</taxon>
        <taxon>Actinomycetota</taxon>
        <taxon>Actinomycetes</taxon>
        <taxon>Pseudonocardiales</taxon>
        <taxon>Pseudonocardiaceae</taxon>
        <taxon>Amycolatopsis</taxon>
    </lineage>
</organism>
<evidence type="ECO:0000259" key="1">
    <source>
        <dbReference type="Pfam" id="PF04149"/>
    </source>
</evidence>
<evidence type="ECO:0000313" key="3">
    <source>
        <dbReference type="Proteomes" id="UP001597419"/>
    </source>
</evidence>
<keyword evidence="3" id="KW-1185">Reference proteome</keyword>
<reference evidence="3" key="1">
    <citation type="journal article" date="2019" name="Int. J. Syst. Evol. Microbiol.">
        <title>The Global Catalogue of Microorganisms (GCM) 10K type strain sequencing project: providing services to taxonomists for standard genome sequencing and annotation.</title>
        <authorList>
            <consortium name="The Broad Institute Genomics Platform"/>
            <consortium name="The Broad Institute Genome Sequencing Center for Infectious Disease"/>
            <person name="Wu L."/>
            <person name="Ma J."/>
        </authorList>
    </citation>
    <scope>NUCLEOTIDE SEQUENCE [LARGE SCALE GENOMIC DNA]</scope>
    <source>
        <strain evidence="3">CGMCC 4.7643</strain>
    </source>
</reference>
<dbReference type="Proteomes" id="UP001597419">
    <property type="component" value="Unassembled WGS sequence"/>
</dbReference>
<dbReference type="Pfam" id="PF04149">
    <property type="entry name" value="DUF397"/>
    <property type="match status" value="1"/>
</dbReference>
<gene>
    <name evidence="2" type="ORF">ACFSYJ_14230</name>
</gene>
<sequence>MHTWHSVLTGWHKSSYTHHEENACVDVGTGHGLVGVRDTKQAAVPEHLRPVLVVGVPAFGAFLAHLKADRA</sequence>
<dbReference type="InterPro" id="IPR007278">
    <property type="entry name" value="DUF397"/>
</dbReference>
<comment type="caution">
    <text evidence="2">The sequence shown here is derived from an EMBL/GenBank/DDBJ whole genome shotgun (WGS) entry which is preliminary data.</text>
</comment>
<feature type="domain" description="DUF397" evidence="1">
    <location>
        <begin position="10"/>
        <end position="67"/>
    </location>
</feature>
<evidence type="ECO:0000313" key="2">
    <source>
        <dbReference type="EMBL" id="MFD2459769.1"/>
    </source>
</evidence>
<accession>A0ABW5GHM8</accession>
<proteinExistence type="predicted"/>
<protein>
    <submittedName>
        <fullName evidence="2">DUF397 domain-containing protein</fullName>
    </submittedName>
</protein>
<dbReference type="RefSeq" id="WP_345403179.1">
    <property type="nucleotide sequence ID" value="NZ_BAABHG010000014.1"/>
</dbReference>
<dbReference type="EMBL" id="JBHUKU010000007">
    <property type="protein sequence ID" value="MFD2459769.1"/>
    <property type="molecule type" value="Genomic_DNA"/>
</dbReference>
<name>A0ABW5GHM8_9PSEU</name>